<dbReference type="RefSeq" id="WP_048500814.1">
    <property type="nucleotide sequence ID" value="NZ_LFNG01000051.1"/>
</dbReference>
<name>A0A0J7IQQ0_9FLAO</name>
<proteinExistence type="predicted"/>
<reference evidence="1 2" key="1">
    <citation type="journal article" date="2004" name="Int. J. Syst. Evol. Microbiol.">
        <title>Kaistella koreensis gen. nov., sp. nov., a novel member of the Chryseobacterium-Bergeyella-Riemerella branch.</title>
        <authorList>
            <person name="Kim M.K."/>
            <person name="Im W.T."/>
            <person name="Shin Y.K."/>
            <person name="Lim J.H."/>
            <person name="Kim S.H."/>
            <person name="Lee B.C."/>
            <person name="Park M.Y."/>
            <person name="Lee K.Y."/>
            <person name="Lee S.T."/>
        </authorList>
    </citation>
    <scope>NUCLEOTIDE SEQUENCE [LARGE SCALE GENOMIC DNA]</scope>
    <source>
        <strain evidence="1 2">CCUG 49689</strain>
    </source>
</reference>
<organism evidence="1 2">
    <name type="scientific">Chryseobacterium koreense CCUG 49689</name>
    <dbReference type="NCBI Taxonomy" id="1304281"/>
    <lineage>
        <taxon>Bacteria</taxon>
        <taxon>Pseudomonadati</taxon>
        <taxon>Bacteroidota</taxon>
        <taxon>Flavobacteriia</taxon>
        <taxon>Flavobacteriales</taxon>
        <taxon>Weeksellaceae</taxon>
        <taxon>Chryseobacterium group</taxon>
        <taxon>Chryseobacterium</taxon>
    </lineage>
</organism>
<evidence type="ECO:0000313" key="2">
    <source>
        <dbReference type="Proteomes" id="UP000035900"/>
    </source>
</evidence>
<comment type="caution">
    <text evidence="1">The sequence shown here is derived from an EMBL/GenBank/DDBJ whole genome shotgun (WGS) entry which is preliminary data.</text>
</comment>
<dbReference type="PATRIC" id="fig|1304281.5.peg.3211"/>
<dbReference type="Proteomes" id="UP000035900">
    <property type="component" value="Unassembled WGS sequence"/>
</dbReference>
<dbReference type="OrthoDB" id="1260375at2"/>
<keyword evidence="2" id="KW-1185">Reference proteome</keyword>
<evidence type="ECO:0000313" key="1">
    <source>
        <dbReference type="EMBL" id="KMQ68297.1"/>
    </source>
</evidence>
<protein>
    <submittedName>
        <fullName evidence="1">Uncharacterized protein</fullName>
    </submittedName>
</protein>
<accession>A0A0J7IQQ0</accession>
<sequence>MKTITNPNNPNRTLVKKALGYNDWGYDNLIHQFFVTWCEAMAMKFFHKDRDLISNESLFVYYNKQWQILVENRMVNEYGGYMMNQIQDSAKTYYKFLYDFAMDLENYYPASLIRTVKPKERTKPKYQFNLN</sequence>
<gene>
    <name evidence="1" type="ORF">ACM44_14700</name>
</gene>
<dbReference type="EMBL" id="LFNG01000051">
    <property type="protein sequence ID" value="KMQ68297.1"/>
    <property type="molecule type" value="Genomic_DNA"/>
</dbReference>
<dbReference type="STRING" id="1304281.ACM44_14700"/>
<dbReference type="AlphaFoldDB" id="A0A0J7IQQ0"/>